<comment type="caution">
    <text evidence="2">The sequence shown here is derived from an EMBL/GenBank/DDBJ whole genome shotgun (WGS) entry which is preliminary data.</text>
</comment>
<feature type="compositionally biased region" description="Polar residues" evidence="1">
    <location>
        <begin position="91"/>
        <end position="122"/>
    </location>
</feature>
<reference evidence="2 3" key="1">
    <citation type="submission" date="2017-03" db="EMBL/GenBank/DDBJ databases">
        <title>Genomes of endolithic fungi from Antarctica.</title>
        <authorList>
            <person name="Coleine C."/>
            <person name="Masonjones S."/>
            <person name="Stajich J.E."/>
        </authorList>
    </citation>
    <scope>NUCLEOTIDE SEQUENCE [LARGE SCALE GENOMIC DNA]</scope>
    <source>
        <strain evidence="2 3">CCFEE 6314</strain>
    </source>
</reference>
<feature type="compositionally biased region" description="Low complexity" evidence="1">
    <location>
        <begin position="60"/>
        <end position="80"/>
    </location>
</feature>
<feature type="compositionally biased region" description="Low complexity" evidence="1">
    <location>
        <begin position="31"/>
        <end position="52"/>
    </location>
</feature>
<feature type="region of interest" description="Disordered" evidence="1">
    <location>
        <begin position="27"/>
        <end position="185"/>
    </location>
</feature>
<evidence type="ECO:0000313" key="3">
    <source>
        <dbReference type="Proteomes" id="UP000288859"/>
    </source>
</evidence>
<feature type="compositionally biased region" description="Polar residues" evidence="1">
    <location>
        <begin position="151"/>
        <end position="185"/>
    </location>
</feature>
<proteinExistence type="predicted"/>
<gene>
    <name evidence="2" type="ORF">B0A52_01607</name>
</gene>
<sequence>MSSLAKKSMNFMRDVYALANEHTNGALPLTSSSKPSSNYRPSSSLSSQFSHHLNYDRPSNRPSTSYSPSLSPSPQLQPQYGQHQPVHQPHGSWSSSPDMTPSPGSWSQTPPIQGSTYQNQSPVVYPNQGPPLNYQSPPLPLPSPVISPSSYNPQVQLPGNQSHYFQPQSSPSFQAYSPAPTTHQNSQTYGYPNIGPGPPGSFTALPPSPLLTPSPSSLLPAHSLPQMNQATNITIPTTWSPTPAAMELPGSYPKPPPLPRRNNIQKPPSTTPNHAQISSHLSSGQQSPVELPTLHVSGPDSTSVYYEVPADPVKPPSPSPSPSHDPESLLPMEHPKPSTQDSRHESNHSITTLDDIHALDGKAYATDLFTNSTSK</sequence>
<feature type="compositionally biased region" description="Basic and acidic residues" evidence="1">
    <location>
        <begin position="333"/>
        <end position="347"/>
    </location>
</feature>
<organism evidence="2 3">
    <name type="scientific">Exophiala mesophila</name>
    <name type="common">Black yeast-like fungus</name>
    <dbReference type="NCBI Taxonomy" id="212818"/>
    <lineage>
        <taxon>Eukaryota</taxon>
        <taxon>Fungi</taxon>
        <taxon>Dikarya</taxon>
        <taxon>Ascomycota</taxon>
        <taxon>Pezizomycotina</taxon>
        <taxon>Eurotiomycetes</taxon>
        <taxon>Chaetothyriomycetidae</taxon>
        <taxon>Chaetothyriales</taxon>
        <taxon>Herpotrichiellaceae</taxon>
        <taxon>Exophiala</taxon>
    </lineage>
</organism>
<dbReference type="VEuPathDB" id="FungiDB:PV10_07299"/>
<evidence type="ECO:0000256" key="1">
    <source>
        <dbReference type="SAM" id="MobiDB-lite"/>
    </source>
</evidence>
<dbReference type="AlphaFoldDB" id="A0A438NFJ8"/>
<dbReference type="OrthoDB" id="10431373at2759"/>
<feature type="compositionally biased region" description="Pro residues" evidence="1">
    <location>
        <begin position="312"/>
        <end position="323"/>
    </location>
</feature>
<dbReference type="EMBL" id="NAJM01000004">
    <property type="protein sequence ID" value="RVX74481.1"/>
    <property type="molecule type" value="Genomic_DNA"/>
</dbReference>
<feature type="region of interest" description="Disordered" evidence="1">
    <location>
        <begin position="234"/>
        <end position="360"/>
    </location>
</feature>
<evidence type="ECO:0000313" key="2">
    <source>
        <dbReference type="EMBL" id="RVX74481.1"/>
    </source>
</evidence>
<accession>A0A438NFJ8</accession>
<dbReference type="Proteomes" id="UP000288859">
    <property type="component" value="Unassembled WGS sequence"/>
</dbReference>
<feature type="compositionally biased region" description="Polar residues" evidence="1">
    <location>
        <begin position="262"/>
        <end position="288"/>
    </location>
</feature>
<name>A0A438NFJ8_EXOME</name>
<protein>
    <submittedName>
        <fullName evidence="2">Uncharacterized protein</fullName>
    </submittedName>
</protein>